<evidence type="ECO:0000313" key="1">
    <source>
        <dbReference type="EMBL" id="AEG58970.1"/>
    </source>
</evidence>
<protein>
    <submittedName>
        <fullName evidence="1">Uncharacterized protein</fullName>
    </submittedName>
</protein>
<reference evidence="1 2" key="2">
    <citation type="journal article" date="2012" name="Stand. Genomic Sci.">
        <title>Complete genome sequence of the sulfate-reducing firmicute Desulfotomaculum ruminis type strain (DL(T)).</title>
        <authorList>
            <person name="Spring S."/>
            <person name="Visser M."/>
            <person name="Lu M."/>
            <person name="Copeland A."/>
            <person name="Lapidus A."/>
            <person name="Lucas S."/>
            <person name="Cheng J.F."/>
            <person name="Han C."/>
            <person name="Tapia R."/>
            <person name="Goodwin L.A."/>
            <person name="Pitluck S."/>
            <person name="Ivanova N."/>
            <person name="Land M."/>
            <person name="Hauser L."/>
            <person name="Larimer F."/>
            <person name="Rohde M."/>
            <person name="Goker M."/>
            <person name="Detter J.C."/>
            <person name="Kyrpides N.C."/>
            <person name="Woyke T."/>
            <person name="Schaap P.J."/>
            <person name="Plugge C.M."/>
            <person name="Muyzer G."/>
            <person name="Kuever J."/>
            <person name="Pereira I.A."/>
            <person name="Parshina S.N."/>
            <person name="Bernier-Latmani R."/>
            <person name="Stams A.J."/>
            <person name="Klenk H.P."/>
        </authorList>
    </citation>
    <scope>NUCLEOTIDE SEQUENCE [LARGE SCALE GENOMIC DNA]</scope>
    <source>
        <strain evidence="2">ATCC 23193 / DSM 2154 / NCIB 8452 / DL</strain>
    </source>
</reference>
<proteinExistence type="predicted"/>
<dbReference type="AlphaFoldDB" id="F6DTV2"/>
<reference evidence="2" key="1">
    <citation type="submission" date="2011-05" db="EMBL/GenBank/DDBJ databases">
        <title>Complete sequence of Desulfotomaculum ruminis DSM 2154.</title>
        <authorList>
            <person name="Lucas S."/>
            <person name="Copeland A."/>
            <person name="Lapidus A."/>
            <person name="Cheng J.-F."/>
            <person name="Goodwin L."/>
            <person name="Pitluck S."/>
            <person name="Lu M."/>
            <person name="Detter J.C."/>
            <person name="Han C."/>
            <person name="Tapia R."/>
            <person name="Land M."/>
            <person name="Hauser L."/>
            <person name="Kyrpides N."/>
            <person name="Ivanova N."/>
            <person name="Mikhailova N."/>
            <person name="Pagani I."/>
            <person name="Stams A.J.M."/>
            <person name="Plugge C.M."/>
            <person name="Muyzer G."/>
            <person name="Kuever J."/>
            <person name="Parshina S.N."/>
            <person name="Ivanova A.E."/>
            <person name="Nazina T.N."/>
            <person name="Brambilla E."/>
            <person name="Spring S."/>
            <person name="Klenk H.-P."/>
            <person name="Woyke T."/>
        </authorList>
    </citation>
    <scope>NUCLEOTIDE SEQUENCE [LARGE SCALE GENOMIC DNA]</scope>
    <source>
        <strain evidence="2">ATCC 23193 / DSM 2154 / NCIB 8452 / DL</strain>
    </source>
</reference>
<evidence type="ECO:0000313" key="2">
    <source>
        <dbReference type="Proteomes" id="UP000009234"/>
    </source>
</evidence>
<accession>F6DTV2</accession>
<dbReference type="EMBL" id="CP002780">
    <property type="protein sequence ID" value="AEG58970.1"/>
    <property type="molecule type" value="Genomic_DNA"/>
</dbReference>
<dbReference type="RefSeq" id="WP_013840744.1">
    <property type="nucleotide sequence ID" value="NC_015589.1"/>
</dbReference>
<gene>
    <name evidence="1" type="ordered locus">Desru_0685</name>
</gene>
<dbReference type="OrthoDB" id="1726628at2"/>
<organism evidence="1 2">
    <name type="scientific">Desulforamulus ruminis (strain ATCC 23193 / DSM 2154 / NCIMB 8452 / DL)</name>
    <name type="common">Desulfotomaculum ruminis</name>
    <dbReference type="NCBI Taxonomy" id="696281"/>
    <lineage>
        <taxon>Bacteria</taxon>
        <taxon>Bacillati</taxon>
        <taxon>Bacillota</taxon>
        <taxon>Clostridia</taxon>
        <taxon>Eubacteriales</taxon>
        <taxon>Peptococcaceae</taxon>
        <taxon>Desulforamulus</taxon>
    </lineage>
</organism>
<dbReference type="KEGG" id="dru:Desru_0685"/>
<dbReference type="STRING" id="696281.Desru_0685"/>
<dbReference type="HOGENOM" id="CLU_2478274_0_0_9"/>
<keyword evidence="2" id="KW-1185">Reference proteome</keyword>
<sequence>MAFDKKLDIRLPADHPLLQFPQKIRSQKAREAIEAGLAVNQVLGEIKNLLYALDMRMGKLENSLEILQTSGIQPIENKEAEREEAQANVQFDVDAFMNLM</sequence>
<dbReference type="Proteomes" id="UP000009234">
    <property type="component" value="Chromosome"/>
</dbReference>
<dbReference type="eggNOG" id="ENOG50325F0">
    <property type="taxonomic scope" value="Bacteria"/>
</dbReference>
<name>F6DTV2_DESRL</name>